<dbReference type="GO" id="GO:0005524">
    <property type="term" value="F:ATP binding"/>
    <property type="evidence" value="ECO:0007669"/>
    <property type="project" value="UniProtKB-KW"/>
</dbReference>
<dbReference type="InterPro" id="IPR003439">
    <property type="entry name" value="ABC_transporter-like_ATP-bd"/>
</dbReference>
<evidence type="ECO:0000256" key="3">
    <source>
        <dbReference type="ARBA" id="ARBA00022840"/>
    </source>
</evidence>
<dbReference type="PANTHER" id="PTHR42939:SF1">
    <property type="entry name" value="ABC TRANSPORTER ATP-BINDING PROTEIN ALBC-RELATED"/>
    <property type="match status" value="1"/>
</dbReference>
<dbReference type="Proteomes" id="UP000581087">
    <property type="component" value="Unassembled WGS sequence"/>
</dbReference>
<dbReference type="PROSITE" id="PS50893">
    <property type="entry name" value="ABC_TRANSPORTER_2"/>
    <property type="match status" value="1"/>
</dbReference>
<dbReference type="InterPro" id="IPR003593">
    <property type="entry name" value="AAA+_ATPase"/>
</dbReference>
<dbReference type="Pfam" id="PF00005">
    <property type="entry name" value="ABC_tran"/>
    <property type="match status" value="1"/>
</dbReference>
<dbReference type="OrthoDB" id="9804819at2"/>
<dbReference type="RefSeq" id="WP_129172841.1">
    <property type="nucleotide sequence ID" value="NZ_JACCBI010000001.1"/>
</dbReference>
<organism evidence="6 7">
    <name type="scientific">Agromyces atrinae</name>
    <dbReference type="NCBI Taxonomy" id="592376"/>
    <lineage>
        <taxon>Bacteria</taxon>
        <taxon>Bacillati</taxon>
        <taxon>Actinomycetota</taxon>
        <taxon>Actinomycetes</taxon>
        <taxon>Micrococcales</taxon>
        <taxon>Microbacteriaceae</taxon>
        <taxon>Agromyces</taxon>
    </lineage>
</organism>
<sequence length="302" mass="32488">MTTQPVARVVGLTKTYGSFTAIDGIDFHLEENGIYGLLGRNGAGKTTIMQLLTGQIFPDGGSLEVFGSAPAEHADVLRRICFIAESQKYPDGFRPSHVFASAPWFFENWNQELADELIAEFRLPVSRPIKKLSRGQLSAVGVIVGLASRAPLTFFDEPYLGLDAVARHIFYDRLLADYAEHPRTIVLSTHLIDEVSNLLEHVILIDQGRVLIDAPADEVRGTATTVAGTRAAVESFVDGRRIIGRDGLGGLASVTVEGALSAADRRRASDLGLELGPVSLQQLIVHLTGADLGADTAQEVSA</sequence>
<evidence type="ECO:0000313" key="8">
    <source>
        <dbReference type="Proteomes" id="UP000581087"/>
    </source>
</evidence>
<feature type="domain" description="ABC transporter" evidence="4">
    <location>
        <begin position="7"/>
        <end position="232"/>
    </location>
</feature>
<evidence type="ECO:0000313" key="5">
    <source>
        <dbReference type="EMBL" id="NYD66597.1"/>
    </source>
</evidence>
<evidence type="ECO:0000313" key="6">
    <source>
        <dbReference type="EMBL" id="RXZ87266.1"/>
    </source>
</evidence>
<dbReference type="PANTHER" id="PTHR42939">
    <property type="entry name" value="ABC TRANSPORTER ATP-BINDING PROTEIN ALBC-RELATED"/>
    <property type="match status" value="1"/>
</dbReference>
<dbReference type="Gene3D" id="3.40.50.300">
    <property type="entry name" value="P-loop containing nucleotide triphosphate hydrolases"/>
    <property type="match status" value="1"/>
</dbReference>
<keyword evidence="2" id="KW-0547">Nucleotide-binding</keyword>
<comment type="caution">
    <text evidence="6">The sequence shown here is derived from an EMBL/GenBank/DDBJ whole genome shotgun (WGS) entry which is preliminary data.</text>
</comment>
<evidence type="ECO:0000256" key="2">
    <source>
        <dbReference type="ARBA" id="ARBA00022741"/>
    </source>
</evidence>
<reference evidence="6 7" key="1">
    <citation type="submission" date="2019-01" db="EMBL/GenBank/DDBJ databases">
        <title>Agromyces.</title>
        <authorList>
            <person name="Li J."/>
        </authorList>
    </citation>
    <scope>NUCLEOTIDE SEQUENCE [LARGE SCALE GENOMIC DNA]</scope>
    <source>
        <strain evidence="6 7">DSM 23870</strain>
    </source>
</reference>
<dbReference type="AlphaFoldDB" id="A0A4V1R2I4"/>
<dbReference type="InterPro" id="IPR027417">
    <property type="entry name" value="P-loop_NTPase"/>
</dbReference>
<proteinExistence type="predicted"/>
<keyword evidence="3 6" id="KW-0067">ATP-binding</keyword>
<reference evidence="5 8" key="2">
    <citation type="submission" date="2020-07" db="EMBL/GenBank/DDBJ databases">
        <title>Sequencing the genomes of 1000 actinobacteria strains.</title>
        <authorList>
            <person name="Klenk H.-P."/>
        </authorList>
    </citation>
    <scope>NUCLEOTIDE SEQUENCE [LARGE SCALE GENOMIC DNA]</scope>
    <source>
        <strain evidence="5 8">DSM 23870</strain>
    </source>
</reference>
<dbReference type="EMBL" id="SDPM01000002">
    <property type="protein sequence ID" value="RXZ87266.1"/>
    <property type="molecule type" value="Genomic_DNA"/>
</dbReference>
<dbReference type="SMART" id="SM00382">
    <property type="entry name" value="AAA"/>
    <property type="match status" value="1"/>
</dbReference>
<name>A0A4V1R2I4_9MICO</name>
<dbReference type="SUPFAM" id="SSF52540">
    <property type="entry name" value="P-loop containing nucleoside triphosphate hydrolases"/>
    <property type="match status" value="1"/>
</dbReference>
<keyword evidence="1" id="KW-0813">Transport</keyword>
<evidence type="ECO:0000313" key="7">
    <source>
        <dbReference type="Proteomes" id="UP000292686"/>
    </source>
</evidence>
<dbReference type="CDD" id="cd03230">
    <property type="entry name" value="ABC_DR_subfamily_A"/>
    <property type="match status" value="1"/>
</dbReference>
<evidence type="ECO:0000259" key="4">
    <source>
        <dbReference type="PROSITE" id="PS50893"/>
    </source>
</evidence>
<gene>
    <name evidence="5" type="ORF">BJ972_001116</name>
    <name evidence="6" type="ORF">ESP50_04925</name>
</gene>
<dbReference type="GO" id="GO:0016887">
    <property type="term" value="F:ATP hydrolysis activity"/>
    <property type="evidence" value="ECO:0007669"/>
    <property type="project" value="InterPro"/>
</dbReference>
<dbReference type="Proteomes" id="UP000292686">
    <property type="component" value="Unassembled WGS sequence"/>
</dbReference>
<keyword evidence="7" id="KW-1185">Reference proteome</keyword>
<dbReference type="InterPro" id="IPR051782">
    <property type="entry name" value="ABC_Transporter_VariousFunc"/>
</dbReference>
<dbReference type="EMBL" id="JACCBI010000001">
    <property type="protein sequence ID" value="NYD66597.1"/>
    <property type="molecule type" value="Genomic_DNA"/>
</dbReference>
<accession>A0A4V1R2I4</accession>
<evidence type="ECO:0000256" key="1">
    <source>
        <dbReference type="ARBA" id="ARBA00022448"/>
    </source>
</evidence>
<protein>
    <submittedName>
        <fullName evidence="6">ABC transporter ATP-binding protein</fullName>
    </submittedName>
    <submittedName>
        <fullName evidence="5">ABC-2 type transport system ATP-binding protein</fullName>
    </submittedName>
</protein>